<gene>
    <name evidence="1" type="ORF">BECKTUN1418D_GA0071000_101514</name>
    <name evidence="3" type="ORF">BECKTUN1418E_GA0071001_10147</name>
    <name evidence="2" type="ORF">BECKTUN1418F_GA0071002_10127</name>
</gene>
<accession>A0A450ZEI7</accession>
<dbReference type="EMBL" id="CAADFX010000015">
    <property type="protein sequence ID" value="VFK52191.1"/>
    <property type="molecule type" value="Genomic_DNA"/>
</dbReference>
<evidence type="ECO:0000313" key="3">
    <source>
        <dbReference type="EMBL" id="VFK53234.1"/>
    </source>
</evidence>
<dbReference type="EMBL" id="CAADFV010000014">
    <property type="protein sequence ID" value="VFK53234.1"/>
    <property type="molecule type" value="Genomic_DNA"/>
</dbReference>
<reference evidence="1" key="1">
    <citation type="submission" date="2019-02" db="EMBL/GenBank/DDBJ databases">
        <authorList>
            <person name="Gruber-Vodicka R. H."/>
            <person name="Seah K. B. B."/>
        </authorList>
    </citation>
    <scope>NUCLEOTIDE SEQUENCE</scope>
    <source>
        <strain evidence="1">BECK_BY1</strain>
        <strain evidence="3">BECK_BY2</strain>
        <strain evidence="2">BECK_BY3</strain>
    </source>
</reference>
<name>A0A450ZEI7_9GAMM</name>
<evidence type="ECO:0000313" key="1">
    <source>
        <dbReference type="EMBL" id="VFK52191.1"/>
    </source>
</evidence>
<proteinExistence type="predicted"/>
<evidence type="ECO:0000313" key="2">
    <source>
        <dbReference type="EMBL" id="VFK52682.1"/>
    </source>
</evidence>
<organism evidence="1">
    <name type="scientific">Candidatus Kentrum sp. TUN</name>
    <dbReference type="NCBI Taxonomy" id="2126343"/>
    <lineage>
        <taxon>Bacteria</taxon>
        <taxon>Pseudomonadati</taxon>
        <taxon>Pseudomonadota</taxon>
        <taxon>Gammaproteobacteria</taxon>
        <taxon>Candidatus Kentrum</taxon>
    </lineage>
</organism>
<dbReference type="EMBL" id="CAADFY010000012">
    <property type="protein sequence ID" value="VFK52682.1"/>
    <property type="molecule type" value="Genomic_DNA"/>
</dbReference>
<dbReference type="AlphaFoldDB" id="A0A450ZEI7"/>
<sequence length="62" mass="7373">MKDPAKFPKEVFAPTISPNELRERRRKMERALNEASEAIRTAKEEFHYMVYGTEDPERMEKS</sequence>
<protein>
    <submittedName>
        <fullName evidence="1">Uncharacterized protein</fullName>
    </submittedName>
</protein>